<protein>
    <submittedName>
        <fullName evidence="6">WD domain, G-beta repeat protein</fullName>
    </submittedName>
</protein>
<dbReference type="Gene3D" id="2.130.10.10">
    <property type="entry name" value="YVTN repeat-like/Quinoprotein amine dehydrogenase"/>
    <property type="match status" value="5"/>
</dbReference>
<evidence type="ECO:0000256" key="4">
    <source>
        <dbReference type="SAM" id="MobiDB-lite"/>
    </source>
</evidence>
<dbReference type="InterPro" id="IPR007714">
    <property type="entry name" value="CFA20_dom"/>
</dbReference>
<dbReference type="RefSeq" id="XP_001015749.2">
    <property type="nucleotide sequence ID" value="XM_001015749.2"/>
</dbReference>
<evidence type="ECO:0000256" key="3">
    <source>
        <dbReference type="PROSITE-ProRule" id="PRU00221"/>
    </source>
</evidence>
<dbReference type="GeneID" id="7845587"/>
<dbReference type="PANTHER" id="PTHR13720">
    <property type="entry name" value="WD-40 REPEAT PROTEIN"/>
    <property type="match status" value="1"/>
</dbReference>
<evidence type="ECO:0000313" key="7">
    <source>
        <dbReference type="Proteomes" id="UP000009168"/>
    </source>
</evidence>
<dbReference type="Pfam" id="PF00400">
    <property type="entry name" value="WD40"/>
    <property type="match status" value="2"/>
</dbReference>
<dbReference type="PROSITE" id="PS50082">
    <property type="entry name" value="WD_REPEATS_2"/>
    <property type="match status" value="3"/>
</dbReference>
<feature type="repeat" description="WD" evidence="3">
    <location>
        <begin position="878"/>
        <end position="910"/>
    </location>
</feature>
<dbReference type="InterPro" id="IPR050630">
    <property type="entry name" value="WD_repeat_EMAP"/>
</dbReference>
<keyword evidence="1 3" id="KW-0853">WD repeat</keyword>
<dbReference type="InterPro" id="IPR015943">
    <property type="entry name" value="WD40/YVTN_repeat-like_dom_sf"/>
</dbReference>
<keyword evidence="7" id="KW-1185">Reference proteome</keyword>
<dbReference type="HOGENOM" id="CLU_002454_0_0_1"/>
<keyword evidence="2" id="KW-0677">Repeat</keyword>
<feature type="region of interest" description="Disordered" evidence="4">
    <location>
        <begin position="215"/>
        <end position="245"/>
    </location>
</feature>
<dbReference type="InterPro" id="IPR036322">
    <property type="entry name" value="WD40_repeat_dom_sf"/>
</dbReference>
<dbReference type="InterPro" id="IPR001680">
    <property type="entry name" value="WD40_rpt"/>
</dbReference>
<sequence length="1816" mass="208800">MKPNLYWQNPFVDVFKHFKVHDMKNVEKKGRVAVAMDKDISRKILKIEGQVSTQNNITIPGQSAEISSLQLIGNYIYIQMQVPAGSVFAFHIIYSVNNQRYKISFSNFYKQVKKSADKELQVNFSEVPNKWAIVCIDSKSYLQVLVPNIADANIDYNVRSIQLCANAKYKGIFTSNNLYNVESMPKEMHLILPKNETFYDRYQWIFITHSIQTNENNQRQANTRPPRLEPPKQTESQKYIAPEKSKENLKSILKKKVQIVEPGQEEQNQQDQEEHDEEHVDSDNENSSFEDVNLKIPSQNGLKSSLKNKNKDKGINYDEQELEDLQEQEKESVPIVYENCFQLQPTPIMRLSHIHGYCGGKRNVCSFGSGSILYSSGSVLIMQDVKTREQKYMFGQNSEIQQVVASSKDKLIITTDSTQISFWNSDTLQRTGFYYTGYQQILSVDITYYKKELYVALAGLDNAKRPGIMIIKGDQVIVKNLSNFDIVKLGFIDKKDISKGLISVGKENIRFWWIKGKGQETVLAQHSAYLGEHARDNVFSDFAIAQTDQKSFKILVVGNTGNLYILDSVEKEMIGVFMIHEEPIKCIGLHNDSQDASKQYVITCGSNGKIKVWKMDFSELILEAKLDSQVCSLSINDYIVCGCLNGTIGALSIEKKKFTIIIRSHNDKIIDLKYHKSARKLITISQDFSIRIWDLMKLKGSNNIFFQQVYEFRCLDEQVTCVQPYHNRDKFVCGFESGAVRIFDIRNYTVACELELHKSRILKVDVSRFDKYGMSADSQKIAIFNEQFQCVKEIEIKNLVSTGFDVVGDYFYIMSDSYCVKIHSMNNFEQKLALNSLEEIKDVKFTTRKDEMIVYTKRQKIKKYKIVPDEIKLFREYSNIHKGQINNVAISYNASYIFTTGEDQLLKIWDYHFRGGVSPAFQAYNCGEFVEGVITSDDELNLVFAFGQSSKSLYCWKFQGELFKELENNPLEDENEQNNPETQLKTNEPEEKVLFSNLSVRREGNNYIEELKNNNEDQSLLSKPIRGLYDDLQQKFNLGDVYDLKEIQKAPIFNTAQNYQYDMNLNLNENGRQERLFEERRPGQYLDINCVIGFNTKGGIPQEKFIWNQKNRYLVTFVNNFLVVSHMQSPSRDQKVTQLEYPISKIEISPNCRYYVATLQNKASSIKVYDSNSHAQIKELYHPQECNLLSIQISPCSNYLLSVIQLLVASQTEEKKEQQNVKNGAQLINIWELASGRLVSSSTIDENDTFVCTKWNNVTLGALEFAVVYKNGLQFWRLNSRMSLEYQQADFTNKNTGNLVSLNYLSIQNNQKHLALIGTSSGCIVIFDLRSGCMLCMCQGVINQGISELIVIKNNLIILSNTVNVYQFNLGDLNTMDIQKLATNVSQNSQVYTLDSYPIAYSSMGDDDIRQGLDQPIAMAGIMLLSKCGLMWLVDFEDNATLRISSTHQSDKLIRSCRYVPRVGYNGLIISSSNDYTIKIWELDSIEEKTEFYAPKKECICMDTMDELNILVCGYNDGYVRFYNYINYENYGASFIHDQGEIKKLNKKGDSNLPNLSINALRALPQTKNVIVANSLGDIYILYVEKLQPFLIQINKIADNIGFASDFMDISVHDPLSLWLVTTQDSKIQVWSRKCLKRKQNPVEELMKIYELEYYLIDNYKLQTYKNKQLNQVQFCQALFSKQEKDEYLVISPLIDFIQIRNYREHINVRQIALVSPPKKIALNEKGDIIFLGHQDGYLSLYDAHNGIELDRRRIGEKQEISDLFVFDQQQKIKKENSSLSQEEQINEAPFILVSSNNQITVFNLFSAPLGDPSTI</sequence>
<gene>
    <name evidence="6" type="ORF">TTHERM_00079080</name>
</gene>
<dbReference type="InterPro" id="IPR019775">
    <property type="entry name" value="WD40_repeat_CS"/>
</dbReference>
<accession>Q23FV6</accession>
<name>Q23FV6_TETTS</name>
<dbReference type="GO" id="GO:0005929">
    <property type="term" value="C:cilium"/>
    <property type="evidence" value="ECO:0007669"/>
    <property type="project" value="UniProtKB-ARBA"/>
</dbReference>
<proteinExistence type="predicted"/>
<dbReference type="PROSITE" id="PS00678">
    <property type="entry name" value="WD_REPEATS_1"/>
    <property type="match status" value="1"/>
</dbReference>
<feature type="region of interest" description="Disordered" evidence="4">
    <location>
        <begin position="259"/>
        <end position="314"/>
    </location>
</feature>
<dbReference type="InParanoid" id="Q23FV6"/>
<dbReference type="eggNOG" id="KOG3213">
    <property type="taxonomic scope" value="Eukaryota"/>
</dbReference>
<evidence type="ECO:0000313" key="6">
    <source>
        <dbReference type="EMBL" id="EAR95504.2"/>
    </source>
</evidence>
<dbReference type="STRING" id="312017.Q23FV6"/>
<evidence type="ECO:0000256" key="2">
    <source>
        <dbReference type="ARBA" id="ARBA00022737"/>
    </source>
</evidence>
<dbReference type="Proteomes" id="UP000009168">
    <property type="component" value="Unassembled WGS sequence"/>
</dbReference>
<dbReference type="Pfam" id="PF05018">
    <property type="entry name" value="CFA20_dom"/>
    <property type="match status" value="1"/>
</dbReference>
<feature type="repeat" description="WD" evidence="3">
    <location>
        <begin position="1468"/>
        <end position="1491"/>
    </location>
</feature>
<dbReference type="SMART" id="SM00320">
    <property type="entry name" value="WD40"/>
    <property type="match status" value="11"/>
</dbReference>
<reference evidence="7" key="1">
    <citation type="journal article" date="2006" name="PLoS Biol.">
        <title>Macronuclear genome sequence of the ciliate Tetrahymena thermophila, a model eukaryote.</title>
        <authorList>
            <person name="Eisen J.A."/>
            <person name="Coyne R.S."/>
            <person name="Wu M."/>
            <person name="Wu D."/>
            <person name="Thiagarajan M."/>
            <person name="Wortman J.R."/>
            <person name="Badger J.H."/>
            <person name="Ren Q."/>
            <person name="Amedeo P."/>
            <person name="Jones K.M."/>
            <person name="Tallon L.J."/>
            <person name="Delcher A.L."/>
            <person name="Salzberg S.L."/>
            <person name="Silva J.C."/>
            <person name="Haas B.J."/>
            <person name="Majoros W.H."/>
            <person name="Farzad M."/>
            <person name="Carlton J.M."/>
            <person name="Smith R.K. Jr."/>
            <person name="Garg J."/>
            <person name="Pearlman R.E."/>
            <person name="Karrer K.M."/>
            <person name="Sun L."/>
            <person name="Manning G."/>
            <person name="Elde N.C."/>
            <person name="Turkewitz A.P."/>
            <person name="Asai D.J."/>
            <person name="Wilkes D.E."/>
            <person name="Wang Y."/>
            <person name="Cai H."/>
            <person name="Collins K."/>
            <person name="Stewart B.A."/>
            <person name="Lee S.R."/>
            <person name="Wilamowska K."/>
            <person name="Weinberg Z."/>
            <person name="Ruzzo W.L."/>
            <person name="Wloga D."/>
            <person name="Gaertig J."/>
            <person name="Frankel J."/>
            <person name="Tsao C.-C."/>
            <person name="Gorovsky M.A."/>
            <person name="Keeling P.J."/>
            <person name="Waller R.F."/>
            <person name="Patron N.J."/>
            <person name="Cherry J.M."/>
            <person name="Stover N.A."/>
            <person name="Krieger C.J."/>
            <person name="del Toro C."/>
            <person name="Ryder H.F."/>
            <person name="Williamson S.C."/>
            <person name="Barbeau R.A."/>
            <person name="Hamilton E.P."/>
            <person name="Orias E."/>
        </authorList>
    </citation>
    <scope>NUCLEOTIDE SEQUENCE [LARGE SCALE GENOMIC DNA]</scope>
    <source>
        <strain evidence="7">SB210</strain>
    </source>
</reference>
<dbReference type="PANTHER" id="PTHR13720:SF24">
    <property type="entry name" value="WD REPEAT-CONTAINING PROTEIN 90"/>
    <property type="match status" value="1"/>
</dbReference>
<dbReference type="SUPFAM" id="SSF50978">
    <property type="entry name" value="WD40 repeat-like"/>
    <property type="match status" value="4"/>
</dbReference>
<organism evidence="6 7">
    <name type="scientific">Tetrahymena thermophila (strain SB210)</name>
    <dbReference type="NCBI Taxonomy" id="312017"/>
    <lineage>
        <taxon>Eukaryota</taxon>
        <taxon>Sar</taxon>
        <taxon>Alveolata</taxon>
        <taxon>Ciliophora</taxon>
        <taxon>Intramacronucleata</taxon>
        <taxon>Oligohymenophorea</taxon>
        <taxon>Hymenostomatida</taxon>
        <taxon>Tetrahymenina</taxon>
        <taxon>Tetrahymenidae</taxon>
        <taxon>Tetrahymena</taxon>
    </lineage>
</organism>
<feature type="domain" description="CFA20" evidence="5">
    <location>
        <begin position="6"/>
        <end position="190"/>
    </location>
</feature>
<dbReference type="OrthoDB" id="6252103at2759"/>
<feature type="repeat" description="WD" evidence="3">
    <location>
        <begin position="662"/>
        <end position="695"/>
    </location>
</feature>
<dbReference type="PROSITE" id="PS50294">
    <property type="entry name" value="WD_REPEATS_REGION"/>
    <property type="match status" value="2"/>
</dbReference>
<dbReference type="KEGG" id="tet:TTHERM_00079080"/>
<evidence type="ECO:0000256" key="1">
    <source>
        <dbReference type="ARBA" id="ARBA00022574"/>
    </source>
</evidence>
<dbReference type="EMBL" id="GG662704">
    <property type="protein sequence ID" value="EAR95504.2"/>
    <property type="molecule type" value="Genomic_DNA"/>
</dbReference>
<evidence type="ECO:0000259" key="5">
    <source>
        <dbReference type="Pfam" id="PF05018"/>
    </source>
</evidence>